<keyword evidence="1" id="KW-0812">Transmembrane</keyword>
<dbReference type="Proteomes" id="UP000075604">
    <property type="component" value="Unassembled WGS sequence"/>
</dbReference>
<gene>
    <name evidence="2" type="ORF">BE04_33965</name>
    <name evidence="3" type="ORF">BE21_07520</name>
</gene>
<dbReference type="EMBL" id="JEME01000010">
    <property type="protein sequence ID" value="KYG11502.1"/>
    <property type="molecule type" value="Genomic_DNA"/>
</dbReference>
<reference evidence="4 5" key="1">
    <citation type="submission" date="2014-02" db="EMBL/GenBank/DDBJ databases">
        <title>The small core and large imbalanced accessory genome model reveals a collaborative survival strategy of Sorangium cellulosum strains in nature.</title>
        <authorList>
            <person name="Han K."/>
            <person name="Peng R."/>
            <person name="Blom J."/>
            <person name="Li Y.-Z."/>
        </authorList>
    </citation>
    <scope>NUCLEOTIDE SEQUENCE [LARGE SCALE GENOMIC DNA]</scope>
    <source>
        <strain evidence="3 4">So0007-03</strain>
        <strain evidence="2 5">So0157-18</strain>
    </source>
</reference>
<name>A0A150P6E1_SORCE</name>
<evidence type="ECO:0000313" key="2">
    <source>
        <dbReference type="EMBL" id="KYF51269.1"/>
    </source>
</evidence>
<keyword evidence="1" id="KW-0472">Membrane</keyword>
<feature type="transmembrane region" description="Helical" evidence="1">
    <location>
        <begin position="26"/>
        <end position="45"/>
    </location>
</feature>
<accession>A0A150P6E1</accession>
<dbReference type="EMBL" id="JELX01003801">
    <property type="protein sequence ID" value="KYF51269.1"/>
    <property type="molecule type" value="Genomic_DNA"/>
</dbReference>
<protein>
    <submittedName>
        <fullName evidence="2">Uncharacterized protein</fullName>
    </submittedName>
</protein>
<keyword evidence="1" id="KW-1133">Transmembrane helix</keyword>
<evidence type="ECO:0000313" key="3">
    <source>
        <dbReference type="EMBL" id="KYG11502.1"/>
    </source>
</evidence>
<evidence type="ECO:0000256" key="1">
    <source>
        <dbReference type="SAM" id="Phobius"/>
    </source>
</evidence>
<sequence>MAAQLQIEVERPPPGLQRGRYPAPQWVILAVGATVVLGAVVVLIWRARRTLRSRERGGPRSSRRG</sequence>
<comment type="caution">
    <text evidence="2">The sequence shown here is derived from an EMBL/GenBank/DDBJ whole genome shotgun (WGS) entry which is preliminary data.</text>
</comment>
<evidence type="ECO:0000313" key="4">
    <source>
        <dbReference type="Proteomes" id="UP000075502"/>
    </source>
</evidence>
<evidence type="ECO:0000313" key="5">
    <source>
        <dbReference type="Proteomes" id="UP000075604"/>
    </source>
</evidence>
<proteinExistence type="predicted"/>
<dbReference type="Proteomes" id="UP000075502">
    <property type="component" value="Unassembled WGS sequence"/>
</dbReference>
<dbReference type="AlphaFoldDB" id="A0A150P6E1"/>
<organism evidence="2 5">
    <name type="scientific">Sorangium cellulosum</name>
    <name type="common">Polyangium cellulosum</name>
    <dbReference type="NCBI Taxonomy" id="56"/>
    <lineage>
        <taxon>Bacteria</taxon>
        <taxon>Pseudomonadati</taxon>
        <taxon>Myxococcota</taxon>
        <taxon>Polyangia</taxon>
        <taxon>Polyangiales</taxon>
        <taxon>Polyangiaceae</taxon>
        <taxon>Sorangium</taxon>
    </lineage>
</organism>